<keyword evidence="1" id="KW-0479">Metal-binding</keyword>
<dbReference type="Gene3D" id="3.90.215.10">
    <property type="entry name" value="Gamma Fibrinogen, chain A, domain 1"/>
    <property type="match status" value="1"/>
</dbReference>
<feature type="region of interest" description="Disordered" evidence="5">
    <location>
        <begin position="78"/>
        <end position="102"/>
    </location>
</feature>
<keyword evidence="3" id="KW-0106">Calcium</keyword>
<dbReference type="InterPro" id="IPR036056">
    <property type="entry name" value="Fibrinogen-like_C"/>
</dbReference>
<evidence type="ECO:0000313" key="6">
    <source>
        <dbReference type="EMBL" id="KAJ1080844.1"/>
    </source>
</evidence>
<reference evidence="6" key="1">
    <citation type="journal article" date="2022" name="bioRxiv">
        <title>Sequencing and chromosome-scale assembly of the giantPleurodeles waltlgenome.</title>
        <authorList>
            <person name="Brown T."/>
            <person name="Elewa A."/>
            <person name="Iarovenko S."/>
            <person name="Subramanian E."/>
            <person name="Araus A.J."/>
            <person name="Petzold A."/>
            <person name="Susuki M."/>
            <person name="Suzuki K.-i.T."/>
            <person name="Hayashi T."/>
            <person name="Toyoda A."/>
            <person name="Oliveira C."/>
            <person name="Osipova E."/>
            <person name="Leigh N.D."/>
            <person name="Simon A."/>
            <person name="Yun M.H."/>
        </authorList>
    </citation>
    <scope>NUCLEOTIDE SEQUENCE</scope>
    <source>
        <strain evidence="6">20211129_DDA</strain>
        <tissue evidence="6">Liver</tissue>
    </source>
</reference>
<organism evidence="6 7">
    <name type="scientific">Pleurodeles waltl</name>
    <name type="common">Iberian ribbed newt</name>
    <dbReference type="NCBI Taxonomy" id="8319"/>
    <lineage>
        <taxon>Eukaryota</taxon>
        <taxon>Metazoa</taxon>
        <taxon>Chordata</taxon>
        <taxon>Craniata</taxon>
        <taxon>Vertebrata</taxon>
        <taxon>Euteleostomi</taxon>
        <taxon>Amphibia</taxon>
        <taxon>Batrachia</taxon>
        <taxon>Caudata</taxon>
        <taxon>Salamandroidea</taxon>
        <taxon>Salamandridae</taxon>
        <taxon>Pleurodelinae</taxon>
        <taxon>Pleurodeles</taxon>
    </lineage>
</organism>
<dbReference type="GO" id="GO:0046872">
    <property type="term" value="F:metal ion binding"/>
    <property type="evidence" value="ECO:0007669"/>
    <property type="project" value="UniProtKB-KW"/>
</dbReference>
<gene>
    <name evidence="6" type="ORF">NDU88_001033</name>
</gene>
<proteinExistence type="predicted"/>
<keyword evidence="2" id="KW-0430">Lectin</keyword>
<dbReference type="Proteomes" id="UP001066276">
    <property type="component" value="Chromosome 12"/>
</dbReference>
<dbReference type="PANTHER" id="PTHR16146:SF46">
    <property type="entry name" value="INTELECTIN-1A-RELATED"/>
    <property type="match status" value="1"/>
</dbReference>
<protein>
    <recommendedName>
        <fullName evidence="8">Fibrinogen C-terminal domain-containing protein</fullName>
    </recommendedName>
</protein>
<evidence type="ECO:0000256" key="3">
    <source>
        <dbReference type="ARBA" id="ARBA00022837"/>
    </source>
</evidence>
<comment type="caution">
    <text evidence="6">The sequence shown here is derived from an EMBL/GenBank/DDBJ whole genome shotgun (WGS) entry which is preliminary data.</text>
</comment>
<evidence type="ECO:0000256" key="2">
    <source>
        <dbReference type="ARBA" id="ARBA00022734"/>
    </source>
</evidence>
<dbReference type="PANTHER" id="PTHR16146">
    <property type="entry name" value="INTELECTIN"/>
    <property type="match status" value="1"/>
</dbReference>
<dbReference type="FunFam" id="3.90.215.10:FF:000015">
    <property type="entry name" value="Intelectin 2"/>
    <property type="match status" value="1"/>
</dbReference>
<evidence type="ECO:0000256" key="5">
    <source>
        <dbReference type="SAM" id="MobiDB-lite"/>
    </source>
</evidence>
<evidence type="ECO:0000256" key="4">
    <source>
        <dbReference type="ARBA" id="ARBA00023157"/>
    </source>
</evidence>
<dbReference type="EMBL" id="JANPWB010000016">
    <property type="protein sequence ID" value="KAJ1080844.1"/>
    <property type="molecule type" value="Genomic_DNA"/>
</dbReference>
<keyword evidence="4" id="KW-1015">Disulfide bond</keyword>
<evidence type="ECO:0000256" key="1">
    <source>
        <dbReference type="ARBA" id="ARBA00022723"/>
    </source>
</evidence>
<dbReference type="SUPFAM" id="SSF56496">
    <property type="entry name" value="Fibrinogen C-terminal domain-like"/>
    <property type="match status" value="1"/>
</dbReference>
<dbReference type="AlphaFoldDB" id="A0AAV7KR02"/>
<sequence length="391" mass="43379">MCRLEARRGTVYSWGEQVKPVIYSWKSEERKMKTLCLLLPILLPLTLAHYVCDIYDPLTVKKLAILDLVARWDDTKADDHGHNHDHSHDHSHGPDEIHGHTHDPNSFPLNSCRVFSHSCKEIKVKNPASKDGIYSLITEDGVVYQTFCDMTTNGGGWTLVASVHENNMAGKCTVGDRWSSQQGNNPKNPEGDHNWANYATFGAPEGATSDDYKNPGYFDIHAKNLAVWHVPNDTPLHDWRNASILRYHTETGFLASEGGNLQTLYMKYPIKYNSGSCPKDNGPAIPIVYDVGDTESTKKLYSPSGEAEIIGGFVEFRVFNTEKAAFALCSGVKATGCNTEHYCIGSGGYVPEGDPKQCGDFSAFDWNGHGTHVGWSASKEMTEAAVLMFYH</sequence>
<name>A0AAV7KR02_PLEWA</name>
<dbReference type="GO" id="GO:0005615">
    <property type="term" value="C:extracellular space"/>
    <property type="evidence" value="ECO:0007669"/>
    <property type="project" value="TreeGrafter"/>
</dbReference>
<dbReference type="InterPro" id="IPR014716">
    <property type="entry name" value="Fibrinogen_a/b/g_C_1"/>
</dbReference>
<accession>A0AAV7KR02</accession>
<evidence type="ECO:0008006" key="8">
    <source>
        <dbReference type="Google" id="ProtNLM"/>
    </source>
</evidence>
<keyword evidence="7" id="KW-1185">Reference proteome</keyword>
<evidence type="ECO:0000313" key="7">
    <source>
        <dbReference type="Proteomes" id="UP001066276"/>
    </source>
</evidence>
<dbReference type="GO" id="GO:0070492">
    <property type="term" value="F:oligosaccharide binding"/>
    <property type="evidence" value="ECO:0007669"/>
    <property type="project" value="TreeGrafter"/>
</dbReference>
<dbReference type="NCBIfam" id="NF040941">
    <property type="entry name" value="GGGWT_bact"/>
    <property type="match status" value="1"/>
</dbReference>